<dbReference type="KEGG" id="sshi:J5U23_02229"/>
<accession>A0A8F5BQ10</accession>
<proteinExistence type="predicted"/>
<gene>
    <name evidence="2" type="ORF">J5U23_02229</name>
</gene>
<dbReference type="OrthoDB" id="30795at2157"/>
<feature type="domain" description="Transcription regulator TrmB N-terminal" evidence="1">
    <location>
        <begin position="9"/>
        <end position="75"/>
    </location>
</feature>
<dbReference type="PANTHER" id="PTHR34293">
    <property type="entry name" value="HTH-TYPE TRANSCRIPTIONAL REGULATOR TRMBL2"/>
    <property type="match status" value="1"/>
</dbReference>
<dbReference type="EMBL" id="CP077717">
    <property type="protein sequence ID" value="QXJ29360.1"/>
    <property type="molecule type" value="Genomic_DNA"/>
</dbReference>
<dbReference type="Proteomes" id="UP000694018">
    <property type="component" value="Chromosome"/>
</dbReference>
<name>A0A8F5BQ10_SACSH</name>
<reference evidence="2" key="1">
    <citation type="journal article" date="2021" name="Environ. Microbiol.">
        <title>New insights into the diversity and evolution of the archaeal mobilome from three complete genomes of Saccharolobus shibatae.</title>
        <authorList>
            <person name="Medvedeva S."/>
            <person name="Brandt D."/>
            <person name="Cvirkaite-Krupovic V."/>
            <person name="Liu Y."/>
            <person name="Severinov K."/>
            <person name="Ishino S."/>
            <person name="Ishino Y."/>
            <person name="Prangishvili D."/>
            <person name="Kalinowski J."/>
            <person name="Krupovic M."/>
        </authorList>
    </citation>
    <scope>NUCLEOTIDE SEQUENCE</scope>
    <source>
        <strain evidence="2">B12</strain>
    </source>
</reference>
<dbReference type="InterPro" id="IPR051797">
    <property type="entry name" value="TrmB-like"/>
</dbReference>
<dbReference type="PANTHER" id="PTHR34293:SF1">
    <property type="entry name" value="HTH-TYPE TRANSCRIPTIONAL REGULATOR TRMBL2"/>
    <property type="match status" value="1"/>
</dbReference>
<evidence type="ECO:0000313" key="3">
    <source>
        <dbReference type="Proteomes" id="UP000694018"/>
    </source>
</evidence>
<dbReference type="AlphaFoldDB" id="A0A8F5BQ10"/>
<protein>
    <recommendedName>
        <fullName evidence="1">Transcription regulator TrmB N-terminal domain-containing protein</fullName>
    </recommendedName>
</protein>
<evidence type="ECO:0000259" key="1">
    <source>
        <dbReference type="Pfam" id="PF01978"/>
    </source>
</evidence>
<dbReference type="GeneID" id="65563710"/>
<dbReference type="Pfam" id="PF01978">
    <property type="entry name" value="TrmB"/>
    <property type="match status" value="1"/>
</dbReference>
<dbReference type="InterPro" id="IPR002831">
    <property type="entry name" value="Tscrpt_reg_TrmB_N"/>
</dbReference>
<sequence length="224" mass="25995">MDSELEINLRKLGFSVYEAKVYLTLLDLCNSTMKRLSEKAQIPYQKVYEVVKSLEDKGLVRVIEGRPKKVKLIDPSISLKVYKDKIVNELDYAIGNVISFWKEKRKGEVDRSLHIKGKKTVIRIIKEFAEKSNKMKVVWDNLPEWLIKVLKQYKGNLTLITSSNNLSLNNAEIKYTEHIKSKFIIFDDSVLVTFNDEDEIVVDSCRGCVLQAEEHFELLTYKSE</sequence>
<evidence type="ECO:0000313" key="2">
    <source>
        <dbReference type="EMBL" id="QXJ29360.1"/>
    </source>
</evidence>
<organism evidence="2 3">
    <name type="scientific">Saccharolobus shibatae (strain ATCC 51178 / DSM 5389 / JCM 8931 / NBRC 15437 / B12)</name>
    <name type="common">Sulfolobus shibatae</name>
    <dbReference type="NCBI Taxonomy" id="523848"/>
    <lineage>
        <taxon>Archaea</taxon>
        <taxon>Thermoproteota</taxon>
        <taxon>Thermoprotei</taxon>
        <taxon>Sulfolobales</taxon>
        <taxon>Sulfolobaceae</taxon>
        <taxon>Saccharolobus</taxon>
    </lineage>
</organism>
<dbReference type="RefSeq" id="WP_218266136.1">
    <property type="nucleotide sequence ID" value="NZ_CP077717.1"/>
</dbReference>